<comment type="caution">
    <text evidence="2">The sequence shown here is derived from an EMBL/GenBank/DDBJ whole genome shotgun (WGS) entry which is preliminary data.</text>
</comment>
<name>A0A392UA56_9FABA</name>
<dbReference type="EMBL" id="LXQA010761616">
    <property type="protein sequence ID" value="MCI69717.1"/>
    <property type="molecule type" value="Genomic_DNA"/>
</dbReference>
<feature type="region of interest" description="Disordered" evidence="1">
    <location>
        <begin position="1"/>
        <end position="51"/>
    </location>
</feature>
<dbReference type="Proteomes" id="UP000265520">
    <property type="component" value="Unassembled WGS sequence"/>
</dbReference>
<organism evidence="2 3">
    <name type="scientific">Trifolium medium</name>
    <dbReference type="NCBI Taxonomy" id="97028"/>
    <lineage>
        <taxon>Eukaryota</taxon>
        <taxon>Viridiplantae</taxon>
        <taxon>Streptophyta</taxon>
        <taxon>Embryophyta</taxon>
        <taxon>Tracheophyta</taxon>
        <taxon>Spermatophyta</taxon>
        <taxon>Magnoliopsida</taxon>
        <taxon>eudicotyledons</taxon>
        <taxon>Gunneridae</taxon>
        <taxon>Pentapetalae</taxon>
        <taxon>rosids</taxon>
        <taxon>fabids</taxon>
        <taxon>Fabales</taxon>
        <taxon>Fabaceae</taxon>
        <taxon>Papilionoideae</taxon>
        <taxon>50 kb inversion clade</taxon>
        <taxon>NPAAA clade</taxon>
        <taxon>Hologalegina</taxon>
        <taxon>IRL clade</taxon>
        <taxon>Trifolieae</taxon>
        <taxon>Trifolium</taxon>
    </lineage>
</organism>
<evidence type="ECO:0000313" key="2">
    <source>
        <dbReference type="EMBL" id="MCI69717.1"/>
    </source>
</evidence>
<accession>A0A392UA56</accession>
<reference evidence="2 3" key="1">
    <citation type="journal article" date="2018" name="Front. Plant Sci.">
        <title>Red Clover (Trifolium pratense) and Zigzag Clover (T. medium) - A Picture of Genomic Similarities and Differences.</title>
        <authorList>
            <person name="Dluhosova J."/>
            <person name="Istvanek J."/>
            <person name="Nedelnik J."/>
            <person name="Repkova J."/>
        </authorList>
    </citation>
    <scope>NUCLEOTIDE SEQUENCE [LARGE SCALE GENOMIC DNA]</scope>
    <source>
        <strain evidence="3">cv. 10/8</strain>
        <tissue evidence="2">Leaf</tissue>
    </source>
</reference>
<protein>
    <submittedName>
        <fullName evidence="2">Uncharacterized protein</fullName>
    </submittedName>
</protein>
<feature type="compositionally biased region" description="Basic and acidic residues" evidence="1">
    <location>
        <begin position="1"/>
        <end position="36"/>
    </location>
</feature>
<feature type="non-terminal residue" evidence="2">
    <location>
        <position position="51"/>
    </location>
</feature>
<keyword evidence="3" id="KW-1185">Reference proteome</keyword>
<dbReference type="AlphaFoldDB" id="A0A392UA56"/>
<evidence type="ECO:0000313" key="3">
    <source>
        <dbReference type="Proteomes" id="UP000265520"/>
    </source>
</evidence>
<evidence type="ECO:0000256" key="1">
    <source>
        <dbReference type="SAM" id="MobiDB-lite"/>
    </source>
</evidence>
<sequence length="51" mass="5709">MLVEKLADDFVRDEGELNENPEKLTGEETAADRDSQGDSYVAHSLLREDTV</sequence>
<proteinExistence type="predicted"/>